<evidence type="ECO:0000313" key="2">
    <source>
        <dbReference type="EMBL" id="KAG2651756.1"/>
    </source>
</evidence>
<gene>
    <name evidence="2" type="ORF">PVAP13_1NG457152</name>
</gene>
<accession>A0A8T0X1I4</accession>
<keyword evidence="1" id="KW-1133">Transmembrane helix</keyword>
<keyword evidence="1" id="KW-0812">Transmembrane</keyword>
<comment type="caution">
    <text evidence="2">The sequence shown here is derived from an EMBL/GenBank/DDBJ whole genome shotgun (WGS) entry which is preliminary data.</text>
</comment>
<name>A0A8T0X1I4_PANVG</name>
<organism evidence="2 3">
    <name type="scientific">Panicum virgatum</name>
    <name type="common">Blackwell switchgrass</name>
    <dbReference type="NCBI Taxonomy" id="38727"/>
    <lineage>
        <taxon>Eukaryota</taxon>
        <taxon>Viridiplantae</taxon>
        <taxon>Streptophyta</taxon>
        <taxon>Embryophyta</taxon>
        <taxon>Tracheophyta</taxon>
        <taxon>Spermatophyta</taxon>
        <taxon>Magnoliopsida</taxon>
        <taxon>Liliopsida</taxon>
        <taxon>Poales</taxon>
        <taxon>Poaceae</taxon>
        <taxon>PACMAD clade</taxon>
        <taxon>Panicoideae</taxon>
        <taxon>Panicodae</taxon>
        <taxon>Paniceae</taxon>
        <taxon>Panicinae</taxon>
        <taxon>Panicum</taxon>
        <taxon>Panicum sect. Hiantes</taxon>
    </lineage>
</organism>
<keyword evidence="3" id="KW-1185">Reference proteome</keyword>
<feature type="transmembrane region" description="Helical" evidence="1">
    <location>
        <begin position="187"/>
        <end position="205"/>
    </location>
</feature>
<dbReference type="Proteomes" id="UP000823388">
    <property type="component" value="Chromosome 1N"/>
</dbReference>
<sequence>MEEPLSRRIMVLHIFCNNDGDGFGVVSGEDSGTCFCCLCSGSDGRVKASVEGGGATAICFGILSIAGGGGMSFVWPLLCERVGLFGISVGFHGHAASDAGGGGVAFPTSVGQLMVVDLSSSPLLLKMAADVLSSFTMCFGLGAGCWLLRQQNFTPLGRIGGGPCLAVSRLLRRTEGRRRGAPAASGSVWWLGIAACNFVFLQGAFCKCAGMSCASF</sequence>
<reference evidence="2" key="1">
    <citation type="submission" date="2020-05" db="EMBL/GenBank/DDBJ databases">
        <title>WGS assembly of Panicum virgatum.</title>
        <authorList>
            <person name="Lovell J.T."/>
            <person name="Jenkins J."/>
            <person name="Shu S."/>
            <person name="Juenger T.E."/>
            <person name="Schmutz J."/>
        </authorList>
    </citation>
    <scope>NUCLEOTIDE SEQUENCE</scope>
    <source>
        <strain evidence="2">AP13</strain>
    </source>
</reference>
<protein>
    <submittedName>
        <fullName evidence="2">Uncharacterized protein</fullName>
    </submittedName>
</protein>
<dbReference type="EMBL" id="CM029038">
    <property type="protein sequence ID" value="KAG2651756.1"/>
    <property type="molecule type" value="Genomic_DNA"/>
</dbReference>
<feature type="transmembrane region" description="Helical" evidence="1">
    <location>
        <begin position="123"/>
        <end position="148"/>
    </location>
</feature>
<proteinExistence type="predicted"/>
<evidence type="ECO:0000313" key="3">
    <source>
        <dbReference type="Proteomes" id="UP000823388"/>
    </source>
</evidence>
<feature type="transmembrane region" description="Helical" evidence="1">
    <location>
        <begin position="55"/>
        <end position="78"/>
    </location>
</feature>
<dbReference type="AlphaFoldDB" id="A0A8T0X1I4"/>
<evidence type="ECO:0000256" key="1">
    <source>
        <dbReference type="SAM" id="Phobius"/>
    </source>
</evidence>
<keyword evidence="1" id="KW-0472">Membrane</keyword>